<accession>A0A5J4TQ04</accession>
<name>A0A5J4TQ04_9EUKA</name>
<organism evidence="2 3">
    <name type="scientific">Streblomastix strix</name>
    <dbReference type="NCBI Taxonomy" id="222440"/>
    <lineage>
        <taxon>Eukaryota</taxon>
        <taxon>Metamonada</taxon>
        <taxon>Preaxostyla</taxon>
        <taxon>Oxymonadida</taxon>
        <taxon>Streblomastigidae</taxon>
        <taxon>Streblomastix</taxon>
    </lineage>
</organism>
<evidence type="ECO:0008006" key="4">
    <source>
        <dbReference type="Google" id="ProtNLM"/>
    </source>
</evidence>
<protein>
    <recommendedName>
        <fullName evidence="4">SPRY domain-containing protein</fullName>
    </recommendedName>
</protein>
<comment type="caution">
    <text evidence="2">The sequence shown here is derived from an EMBL/GenBank/DDBJ whole genome shotgun (WGS) entry which is preliminary data.</text>
</comment>
<evidence type="ECO:0000256" key="1">
    <source>
        <dbReference type="SAM" id="Coils"/>
    </source>
</evidence>
<evidence type="ECO:0000313" key="3">
    <source>
        <dbReference type="Proteomes" id="UP000324800"/>
    </source>
</evidence>
<evidence type="ECO:0000313" key="2">
    <source>
        <dbReference type="EMBL" id="KAA6360287.1"/>
    </source>
</evidence>
<dbReference type="AlphaFoldDB" id="A0A5J4TQ04"/>
<sequence length="325" mass="36634">QSASEALSKLVVNSPQIRESLIKSGFVEMARFSLIDNQTPDHVSSNLLRIIMDIIFNSGEIQEMGSLIPVLKKLSEEKDLQKKEIQTKAKKINAILASQGITGPISPTEIQELKMQNEELKRNDVEKTRKIADLEHQLEEAKQKTIEIPISITVPTGQYTKKEGQFTYTATSNQYLTFPIDTRINQGIYRCEFKANKVGDQQFGVMKSGLVIPFGQYPNSSSYCKDNMFFYCKGQMYQNVKNTPGNQAMKDDDIIAIEVNMTVPRTAHLFINSIQQPVFMSGLPESVQFYFFINFVGDSTTVLSLKKLAAPTIANIPDAKEIKWE</sequence>
<dbReference type="Proteomes" id="UP000324800">
    <property type="component" value="Unassembled WGS sequence"/>
</dbReference>
<dbReference type="EMBL" id="SNRW01027149">
    <property type="protein sequence ID" value="KAA6360287.1"/>
    <property type="molecule type" value="Genomic_DNA"/>
</dbReference>
<feature type="coiled-coil region" evidence="1">
    <location>
        <begin position="71"/>
        <end position="144"/>
    </location>
</feature>
<gene>
    <name evidence="2" type="ORF">EZS28_044186</name>
</gene>
<keyword evidence="1" id="KW-0175">Coiled coil</keyword>
<feature type="non-terminal residue" evidence="2">
    <location>
        <position position="1"/>
    </location>
</feature>
<proteinExistence type="predicted"/>
<reference evidence="2 3" key="1">
    <citation type="submission" date="2019-03" db="EMBL/GenBank/DDBJ databases">
        <title>Single cell metagenomics reveals metabolic interactions within the superorganism composed of flagellate Streblomastix strix and complex community of Bacteroidetes bacteria on its surface.</title>
        <authorList>
            <person name="Treitli S.C."/>
            <person name="Kolisko M."/>
            <person name="Husnik F."/>
            <person name="Keeling P."/>
            <person name="Hampl V."/>
        </authorList>
    </citation>
    <scope>NUCLEOTIDE SEQUENCE [LARGE SCALE GENOMIC DNA]</scope>
    <source>
        <strain evidence="2">ST1C</strain>
    </source>
</reference>